<sequence length="140" mass="15690">MKKRKAASAYYELIIKTLVFITLIATAISFFGLFTTYLNLNYAARRVVREIEISGQVSAATYSLYEDMKANTNIPDSATMSVNAAYYNAAQKKIQLRDTFAVTCSANYRINVFTPQGGTPVGFDIPLKVRLTGMSEKFWK</sequence>
<keyword evidence="1" id="KW-0472">Membrane</keyword>
<keyword evidence="1" id="KW-0812">Transmembrane</keyword>
<evidence type="ECO:0000256" key="1">
    <source>
        <dbReference type="SAM" id="Phobius"/>
    </source>
</evidence>
<proteinExistence type="predicted"/>
<dbReference type="EMBL" id="JADCKB010000022">
    <property type="protein sequence ID" value="MBE5040742.1"/>
    <property type="molecule type" value="Genomic_DNA"/>
</dbReference>
<gene>
    <name evidence="2" type="ORF">INF28_09755</name>
</gene>
<dbReference type="InterPro" id="IPR025469">
    <property type="entry name" value="DUF4320"/>
</dbReference>
<dbReference type="AlphaFoldDB" id="A0A9D5M745"/>
<accession>A0A9D5M745</accession>
<protein>
    <submittedName>
        <fullName evidence="2">DUF4320 family protein</fullName>
    </submittedName>
</protein>
<feature type="transmembrane region" description="Helical" evidence="1">
    <location>
        <begin position="20"/>
        <end position="40"/>
    </location>
</feature>
<dbReference type="RefSeq" id="WP_226393297.1">
    <property type="nucleotide sequence ID" value="NZ_JADCKB010000022.1"/>
</dbReference>
<reference evidence="2" key="1">
    <citation type="submission" date="2020-10" db="EMBL/GenBank/DDBJ databases">
        <title>ChiBAC.</title>
        <authorList>
            <person name="Zenner C."/>
            <person name="Hitch T.C.A."/>
            <person name="Clavel T."/>
        </authorList>
    </citation>
    <scope>NUCLEOTIDE SEQUENCE</scope>
    <source>
        <strain evidence="2">DSM 107454</strain>
    </source>
</reference>
<dbReference type="Proteomes" id="UP000806542">
    <property type="component" value="Unassembled WGS sequence"/>
</dbReference>
<evidence type="ECO:0000313" key="3">
    <source>
        <dbReference type="Proteomes" id="UP000806542"/>
    </source>
</evidence>
<evidence type="ECO:0000313" key="2">
    <source>
        <dbReference type="EMBL" id="MBE5040742.1"/>
    </source>
</evidence>
<name>A0A9D5M745_9FIRM</name>
<keyword evidence="3" id="KW-1185">Reference proteome</keyword>
<comment type="caution">
    <text evidence="2">The sequence shown here is derived from an EMBL/GenBank/DDBJ whole genome shotgun (WGS) entry which is preliminary data.</text>
</comment>
<dbReference type="Pfam" id="PF14208">
    <property type="entry name" value="DUF4320"/>
    <property type="match status" value="1"/>
</dbReference>
<organism evidence="2 3">
    <name type="scientific">Ructibacterium gallinarum</name>
    <dbReference type="NCBI Taxonomy" id="2779355"/>
    <lineage>
        <taxon>Bacteria</taxon>
        <taxon>Bacillati</taxon>
        <taxon>Bacillota</taxon>
        <taxon>Clostridia</taxon>
        <taxon>Eubacteriales</taxon>
        <taxon>Oscillospiraceae</taxon>
        <taxon>Ructibacterium</taxon>
    </lineage>
</organism>
<keyword evidence="1" id="KW-1133">Transmembrane helix</keyword>